<evidence type="ECO:0000313" key="13">
    <source>
        <dbReference type="Proteomes" id="UP000440578"/>
    </source>
</evidence>
<dbReference type="InterPro" id="IPR001849">
    <property type="entry name" value="PH_domain"/>
</dbReference>
<feature type="domain" description="C2" evidence="10">
    <location>
        <begin position="456"/>
        <end position="572"/>
    </location>
</feature>
<dbReference type="Gene3D" id="2.30.29.30">
    <property type="entry name" value="Pleckstrin-homology domain (PH domain)/Phosphotyrosine-binding domain (PTB)"/>
    <property type="match status" value="1"/>
</dbReference>
<keyword evidence="1 5" id="KW-0728">SH3 domain</keyword>
<dbReference type="SUPFAM" id="SSF48350">
    <property type="entry name" value="GTPase activation domain, GAP"/>
    <property type="match status" value="1"/>
</dbReference>
<dbReference type="InterPro" id="IPR000008">
    <property type="entry name" value="C2_dom"/>
</dbReference>
<evidence type="ECO:0000256" key="2">
    <source>
        <dbReference type="ARBA" id="ARBA00022468"/>
    </source>
</evidence>
<dbReference type="PROSITE" id="PS50003">
    <property type="entry name" value="PH_DOMAIN"/>
    <property type="match status" value="1"/>
</dbReference>
<evidence type="ECO:0000256" key="4">
    <source>
        <dbReference type="PROSITE-ProRule" id="PRU00191"/>
    </source>
</evidence>
<dbReference type="InterPro" id="IPR008936">
    <property type="entry name" value="Rho_GTPase_activation_prot"/>
</dbReference>
<evidence type="ECO:0000259" key="8">
    <source>
        <dbReference type="PROSITE" id="PS50002"/>
    </source>
</evidence>
<dbReference type="SMART" id="SM00252">
    <property type="entry name" value="SH2"/>
    <property type="match status" value="2"/>
</dbReference>
<dbReference type="SMART" id="SM00233">
    <property type="entry name" value="PH"/>
    <property type="match status" value="1"/>
</dbReference>
<dbReference type="PROSITE" id="PS50004">
    <property type="entry name" value="C2"/>
    <property type="match status" value="1"/>
</dbReference>
<evidence type="ECO:0000259" key="10">
    <source>
        <dbReference type="PROSITE" id="PS50004"/>
    </source>
</evidence>
<feature type="domain" description="SH2" evidence="7">
    <location>
        <begin position="58"/>
        <end position="148"/>
    </location>
</feature>
<dbReference type="SUPFAM" id="SSF50044">
    <property type="entry name" value="SH3-domain"/>
    <property type="match status" value="1"/>
</dbReference>
<dbReference type="GO" id="GO:0005096">
    <property type="term" value="F:GTPase activator activity"/>
    <property type="evidence" value="ECO:0007669"/>
    <property type="project" value="UniProtKB-KW"/>
</dbReference>
<feature type="region of interest" description="Disordered" evidence="6">
    <location>
        <begin position="911"/>
        <end position="967"/>
    </location>
</feature>
<evidence type="ECO:0000256" key="5">
    <source>
        <dbReference type="PROSITE-ProRule" id="PRU00192"/>
    </source>
</evidence>
<dbReference type="PANTHER" id="PTHR10194">
    <property type="entry name" value="RAS GTPASE-ACTIVATING PROTEINS"/>
    <property type="match status" value="1"/>
</dbReference>
<feature type="compositionally biased region" description="Basic and acidic residues" evidence="6">
    <location>
        <begin position="956"/>
        <end position="967"/>
    </location>
</feature>
<dbReference type="SMART" id="SM00323">
    <property type="entry name" value="RasGAP"/>
    <property type="match status" value="1"/>
</dbReference>
<dbReference type="Gene3D" id="3.30.505.10">
    <property type="entry name" value="SH2 domain"/>
    <property type="match status" value="2"/>
</dbReference>
<organism evidence="12 13">
    <name type="scientific">Amphibalanus amphitrite</name>
    <name type="common">Striped barnacle</name>
    <name type="synonym">Balanus amphitrite</name>
    <dbReference type="NCBI Taxonomy" id="1232801"/>
    <lineage>
        <taxon>Eukaryota</taxon>
        <taxon>Metazoa</taxon>
        <taxon>Ecdysozoa</taxon>
        <taxon>Arthropoda</taxon>
        <taxon>Crustacea</taxon>
        <taxon>Multicrustacea</taxon>
        <taxon>Cirripedia</taxon>
        <taxon>Thoracica</taxon>
        <taxon>Thoracicalcarea</taxon>
        <taxon>Balanomorpha</taxon>
        <taxon>Balanoidea</taxon>
        <taxon>Balanidae</taxon>
        <taxon>Amphibalaninae</taxon>
        <taxon>Amphibalanus</taxon>
    </lineage>
</organism>
<evidence type="ECO:0000256" key="6">
    <source>
        <dbReference type="SAM" id="MobiDB-lite"/>
    </source>
</evidence>
<dbReference type="InterPro" id="IPR001452">
    <property type="entry name" value="SH3_domain"/>
</dbReference>
<evidence type="ECO:0000259" key="11">
    <source>
        <dbReference type="PROSITE" id="PS50018"/>
    </source>
</evidence>
<dbReference type="InterPro" id="IPR036028">
    <property type="entry name" value="SH3-like_dom_sf"/>
</dbReference>
<dbReference type="SMART" id="SM00239">
    <property type="entry name" value="C2"/>
    <property type="match status" value="1"/>
</dbReference>
<dbReference type="PROSITE" id="PS00509">
    <property type="entry name" value="RAS_GTPASE_ACTIV_1"/>
    <property type="match status" value="1"/>
</dbReference>
<accession>A0A6A4WPQ4</accession>
<feature type="domain" description="PH" evidence="9">
    <location>
        <begin position="355"/>
        <end position="460"/>
    </location>
</feature>
<evidence type="ECO:0000313" key="12">
    <source>
        <dbReference type="EMBL" id="KAF0304001.1"/>
    </source>
</evidence>
<protein>
    <submittedName>
        <fullName evidence="12">Ras GTPase-activating protein 1</fullName>
    </submittedName>
</protein>
<dbReference type="SMART" id="SM00326">
    <property type="entry name" value="SH3"/>
    <property type="match status" value="1"/>
</dbReference>
<dbReference type="InterPro" id="IPR035652">
    <property type="entry name" value="RasGAP_SH3"/>
</dbReference>
<evidence type="ECO:0000256" key="1">
    <source>
        <dbReference type="ARBA" id="ARBA00022443"/>
    </source>
</evidence>
<dbReference type="Proteomes" id="UP000440578">
    <property type="component" value="Unassembled WGS sequence"/>
</dbReference>
<dbReference type="EMBL" id="VIIS01000891">
    <property type="protein sequence ID" value="KAF0304001.1"/>
    <property type="molecule type" value="Genomic_DNA"/>
</dbReference>
<feature type="region of interest" description="Disordered" evidence="6">
    <location>
        <begin position="1"/>
        <end position="58"/>
    </location>
</feature>
<dbReference type="InterPro" id="IPR035892">
    <property type="entry name" value="C2_domain_sf"/>
</dbReference>
<keyword evidence="2" id="KW-0343">GTPase activation</keyword>
<dbReference type="SUPFAM" id="SSF50729">
    <property type="entry name" value="PH domain-like"/>
    <property type="match status" value="1"/>
</dbReference>
<dbReference type="AlphaFoldDB" id="A0A6A4WPQ4"/>
<name>A0A6A4WPQ4_AMPAM</name>
<comment type="caution">
    <text evidence="12">The sequence shown here is derived from an EMBL/GenBank/DDBJ whole genome shotgun (WGS) entry which is preliminary data.</text>
</comment>
<dbReference type="SUPFAM" id="SSF55550">
    <property type="entry name" value="SH2 domain"/>
    <property type="match status" value="2"/>
</dbReference>
<evidence type="ECO:0000259" key="7">
    <source>
        <dbReference type="PROSITE" id="PS50001"/>
    </source>
</evidence>
<dbReference type="Pfam" id="PF00017">
    <property type="entry name" value="SH2"/>
    <property type="match status" value="2"/>
</dbReference>
<feature type="domain" description="SH3" evidence="8">
    <location>
        <begin position="155"/>
        <end position="217"/>
    </location>
</feature>
<dbReference type="InterPro" id="IPR011993">
    <property type="entry name" value="PH-like_dom_sf"/>
</dbReference>
<dbReference type="InterPro" id="IPR001936">
    <property type="entry name" value="RasGAP_dom"/>
</dbReference>
<evidence type="ECO:0000259" key="9">
    <source>
        <dbReference type="PROSITE" id="PS50003"/>
    </source>
</evidence>
<feature type="domain" description="SH2" evidence="7">
    <location>
        <begin position="227"/>
        <end position="315"/>
    </location>
</feature>
<dbReference type="PANTHER" id="PTHR10194:SF146">
    <property type="entry name" value="RAS GTPASE-ACTIVATING PROTEIN 1"/>
    <property type="match status" value="1"/>
</dbReference>
<dbReference type="InterPro" id="IPR036860">
    <property type="entry name" value="SH2_dom_sf"/>
</dbReference>
<keyword evidence="3 4" id="KW-0727">SH2 domain</keyword>
<dbReference type="SUPFAM" id="SSF49562">
    <property type="entry name" value="C2 domain (Calcium/lipid-binding domain, CaLB)"/>
    <property type="match status" value="1"/>
</dbReference>
<feature type="compositionally biased region" description="Basic and acidic residues" evidence="6">
    <location>
        <begin position="924"/>
        <end position="933"/>
    </location>
</feature>
<dbReference type="Gene3D" id="2.30.30.40">
    <property type="entry name" value="SH3 Domains"/>
    <property type="match status" value="1"/>
</dbReference>
<dbReference type="Gene3D" id="2.60.40.150">
    <property type="entry name" value="C2 domain"/>
    <property type="match status" value="1"/>
</dbReference>
<dbReference type="InterPro" id="IPR000980">
    <property type="entry name" value="SH2"/>
</dbReference>
<dbReference type="Pfam" id="PF00616">
    <property type="entry name" value="RasGAP"/>
    <property type="match status" value="2"/>
</dbReference>
<dbReference type="CDD" id="cd11788">
    <property type="entry name" value="SH3_RasGAP"/>
    <property type="match status" value="1"/>
</dbReference>
<dbReference type="FunFam" id="2.30.29.30:FF:000402">
    <property type="entry name" value="Uncharacterized protein, isoform B"/>
    <property type="match status" value="1"/>
</dbReference>
<gene>
    <name evidence="12" type="primary">Rasa1_0</name>
    <name evidence="12" type="ORF">FJT64_000306</name>
</gene>
<proteinExistence type="predicted"/>
<keyword evidence="13" id="KW-1185">Reference proteome</keyword>
<evidence type="ECO:0000256" key="3">
    <source>
        <dbReference type="ARBA" id="ARBA00022999"/>
    </source>
</evidence>
<dbReference type="PRINTS" id="PR00401">
    <property type="entry name" value="SH2DOMAIN"/>
</dbReference>
<dbReference type="PROSITE" id="PS50018">
    <property type="entry name" value="RAS_GTPASE_ACTIV_2"/>
    <property type="match status" value="1"/>
</dbReference>
<dbReference type="Pfam" id="PF00169">
    <property type="entry name" value="PH"/>
    <property type="match status" value="1"/>
</dbReference>
<reference evidence="12 13" key="1">
    <citation type="submission" date="2019-07" db="EMBL/GenBank/DDBJ databases">
        <title>Draft genome assembly of a fouling barnacle, Amphibalanus amphitrite (Darwin, 1854): The first reference genome for Thecostraca.</title>
        <authorList>
            <person name="Kim W."/>
        </authorList>
    </citation>
    <scope>NUCLEOTIDE SEQUENCE [LARGE SCALE GENOMIC DNA]</scope>
    <source>
        <strain evidence="12">SNU_AA5</strain>
        <tissue evidence="12">Soma without cirri and trophi</tissue>
    </source>
</reference>
<dbReference type="GO" id="GO:0048468">
    <property type="term" value="P:cell development"/>
    <property type="evidence" value="ECO:0007669"/>
    <property type="project" value="UniProtKB-ARBA"/>
</dbReference>
<dbReference type="PROSITE" id="PS50002">
    <property type="entry name" value="SH3"/>
    <property type="match status" value="1"/>
</dbReference>
<dbReference type="PROSITE" id="PS50001">
    <property type="entry name" value="SH2"/>
    <property type="match status" value="2"/>
</dbReference>
<dbReference type="Pfam" id="PF00018">
    <property type="entry name" value="SH3_1"/>
    <property type="match status" value="1"/>
</dbReference>
<dbReference type="InterPro" id="IPR023152">
    <property type="entry name" value="RasGAP_CS"/>
</dbReference>
<feature type="compositionally biased region" description="Low complexity" evidence="6">
    <location>
        <begin position="934"/>
        <end position="947"/>
    </location>
</feature>
<dbReference type="Pfam" id="PF00168">
    <property type="entry name" value="C2"/>
    <property type="match status" value="1"/>
</dbReference>
<sequence>MASARPGTGRHRSAGHHVTSVDIDPTEPVVDEFDPFQDQNNVDVDEDPTYEPPPEKEWYHGRLDRQGSEERLRNFGKTGAYLIRESDRKPGSYVLSFLGRTGVNHFRITAVYGDFYIGGRQFASLSDLIGYYTQYSDLLKRERLEHPVPPPEPVNDRRKAVAVLPYTKMPDTEELSFQKGDIFFVHNDCGDGWLWVTAHRSGEQGLIFQELTETLDETVDPNSVYPWFHGTVSKNEAVDLLVKAGPGSYLVRPSDNSPGDYSLFFHINNQIQRFRIEKRGVRYVMGGRTFECLEAVINRYKVEQIVEGHTLSQPVKKVSSELDGPVQSRVVHHADEIYATLRECREMQGLKKSKGIKMQGYLSKKNEKNKKWKTMYFVLQVEGTDTHLLFYDNPKRMKPKGLMDLSCAYVYPVDDSLFDRSFCFQIVEKALPCLATVTYLCAGCQDSMQDWVSALKPLCVPQNARLPKVANLRELRCLQITVLEAYRLPLKLVPSPFCVIAVNQVKVARTKVKTGPDPVWGEDFVLDDLPPDVLTFSAMIYNKGKRSKDSEVAEVTVELKDLTSGEETENWYQLSGITPIGEWGSLRLRLRYSHDLAMPCDEYSSLKELLLDGQLEVVRALAGLRHVDRLPLAAALLKVFRFEKKEAELLQTLNDLEIETEEDKSTLFRGATLTTALLDLYMKSVCTGFLHVAISDMVNKIVESKQTCELNPSKMDHQDDACSNAEYLLEVLDRITDSIFLSAEDCPRTLRYICGCLQRSVAAKWPNEKLVRTRVVSGFVFLRLICPAILNPRQFGLLTEPPPLQGARSLVMVAKCLQNLANLVEFGGKEPYMEVVNPFIIKNRERMVGFLDHLSNVQVRPEPEDLPLKGDPARELGIIHQICSQHLKHIQDQCRTQPSLRKLVTVTQILGQAQEDVPGDDPAGGERRDHGQHDGLAAAGALHAARLTGPPASDTSRTERLRDRVAG</sequence>
<dbReference type="Gene3D" id="1.10.506.10">
    <property type="entry name" value="GTPase Activation - p120gap, domain 1"/>
    <property type="match status" value="2"/>
</dbReference>
<feature type="domain" description="Ras-GAP" evidence="11">
    <location>
        <begin position="628"/>
        <end position="822"/>
    </location>
</feature>
<dbReference type="InterPro" id="IPR039360">
    <property type="entry name" value="Ras_GTPase"/>
</dbReference>
<dbReference type="OrthoDB" id="1562946at2759"/>